<sequence length="175" mass="19679">MASGDDWAAHFLKRYPELSIRKPGARAMEFNKATPEKNISGEDHNLDETSPSILEHSEATALQDITNVTTQNPSDYSPIPDCSGIPNSPKRVETSFTISSPKDLIPIPKVKSGEKRFTREREKIAILTKSSYKTELEEAVEKLQKAKQAKLVKIRKMQLKDANEKNKTISKDKIK</sequence>
<proteinExistence type="predicted"/>
<feature type="region of interest" description="Disordered" evidence="1">
    <location>
        <begin position="32"/>
        <end position="97"/>
    </location>
</feature>
<evidence type="ECO:0000313" key="3">
    <source>
        <dbReference type="Proteomes" id="UP000801492"/>
    </source>
</evidence>
<dbReference type="EMBL" id="VTPC01000584">
    <property type="protein sequence ID" value="KAF2905231.1"/>
    <property type="molecule type" value="Genomic_DNA"/>
</dbReference>
<organism evidence="2 3">
    <name type="scientific">Ignelater luminosus</name>
    <name type="common">Cucubano</name>
    <name type="synonym">Pyrophorus luminosus</name>
    <dbReference type="NCBI Taxonomy" id="2038154"/>
    <lineage>
        <taxon>Eukaryota</taxon>
        <taxon>Metazoa</taxon>
        <taxon>Ecdysozoa</taxon>
        <taxon>Arthropoda</taxon>
        <taxon>Hexapoda</taxon>
        <taxon>Insecta</taxon>
        <taxon>Pterygota</taxon>
        <taxon>Neoptera</taxon>
        <taxon>Endopterygota</taxon>
        <taxon>Coleoptera</taxon>
        <taxon>Polyphaga</taxon>
        <taxon>Elateriformia</taxon>
        <taxon>Elateroidea</taxon>
        <taxon>Elateridae</taxon>
        <taxon>Agrypninae</taxon>
        <taxon>Pyrophorini</taxon>
        <taxon>Ignelater</taxon>
    </lineage>
</organism>
<gene>
    <name evidence="2" type="ORF">ILUMI_00955</name>
</gene>
<accession>A0A8K0DJ90</accession>
<reference evidence="2" key="1">
    <citation type="submission" date="2019-08" db="EMBL/GenBank/DDBJ databases">
        <title>The genome of the North American firefly Photinus pyralis.</title>
        <authorList>
            <consortium name="Photinus pyralis genome working group"/>
            <person name="Fallon T.R."/>
            <person name="Sander Lower S.E."/>
            <person name="Weng J.-K."/>
        </authorList>
    </citation>
    <scope>NUCLEOTIDE SEQUENCE</scope>
    <source>
        <strain evidence="2">TRF0915ILg1</strain>
        <tissue evidence="2">Whole body</tissue>
    </source>
</reference>
<dbReference type="Proteomes" id="UP000801492">
    <property type="component" value="Unassembled WGS sequence"/>
</dbReference>
<dbReference type="OrthoDB" id="6783564at2759"/>
<name>A0A8K0DJ90_IGNLU</name>
<dbReference type="AlphaFoldDB" id="A0A8K0DJ90"/>
<protein>
    <submittedName>
        <fullName evidence="2">Uncharacterized protein</fullName>
    </submittedName>
</protein>
<feature type="compositionally biased region" description="Polar residues" evidence="1">
    <location>
        <begin position="63"/>
        <end position="75"/>
    </location>
</feature>
<evidence type="ECO:0000256" key="1">
    <source>
        <dbReference type="SAM" id="MobiDB-lite"/>
    </source>
</evidence>
<comment type="caution">
    <text evidence="2">The sequence shown here is derived from an EMBL/GenBank/DDBJ whole genome shotgun (WGS) entry which is preliminary data.</text>
</comment>
<keyword evidence="3" id="KW-1185">Reference proteome</keyword>
<evidence type="ECO:0000313" key="2">
    <source>
        <dbReference type="EMBL" id="KAF2905231.1"/>
    </source>
</evidence>